<reference evidence="1 2" key="1">
    <citation type="journal article" date="2013" name="PLoS Genet.">
        <title>The genome and development-dependent transcriptomes of Pyronema confluens: a window into fungal evolution.</title>
        <authorList>
            <person name="Traeger S."/>
            <person name="Altegoer F."/>
            <person name="Freitag M."/>
            <person name="Gabaldon T."/>
            <person name="Kempken F."/>
            <person name="Kumar A."/>
            <person name="Marcet-Houben M."/>
            <person name="Poggeler S."/>
            <person name="Stajich J.E."/>
            <person name="Nowrousian M."/>
        </authorList>
    </citation>
    <scope>NUCLEOTIDE SEQUENCE [LARGE SCALE GENOMIC DNA]</scope>
    <source>
        <strain evidence="2">CBS 100304</strain>
        <tissue evidence="1">Vegetative mycelium</tissue>
    </source>
</reference>
<gene>
    <name evidence="1" type="ORF">PCON_06551</name>
</gene>
<sequence length="90" mass="10369">MSSRLIPVIRAPALTSKPEPSTKPYSECKIVAGAEIPWSRKMQRTDGTRNFIEERINPTKFPAEIQRIIGMFYAAVPPPEGSQFFYYFWE</sequence>
<name>U4L9V3_PYROM</name>
<dbReference type="Proteomes" id="UP000018144">
    <property type="component" value="Unassembled WGS sequence"/>
</dbReference>
<keyword evidence="2" id="KW-1185">Reference proteome</keyword>
<evidence type="ECO:0000313" key="1">
    <source>
        <dbReference type="EMBL" id="CCX06964.1"/>
    </source>
</evidence>
<evidence type="ECO:0000313" key="2">
    <source>
        <dbReference type="Proteomes" id="UP000018144"/>
    </source>
</evidence>
<organism evidence="1 2">
    <name type="scientific">Pyronema omphalodes (strain CBS 100304)</name>
    <name type="common">Pyronema confluens</name>
    <dbReference type="NCBI Taxonomy" id="1076935"/>
    <lineage>
        <taxon>Eukaryota</taxon>
        <taxon>Fungi</taxon>
        <taxon>Dikarya</taxon>
        <taxon>Ascomycota</taxon>
        <taxon>Pezizomycotina</taxon>
        <taxon>Pezizomycetes</taxon>
        <taxon>Pezizales</taxon>
        <taxon>Pyronemataceae</taxon>
        <taxon>Pyronema</taxon>
    </lineage>
</organism>
<protein>
    <submittedName>
        <fullName evidence="1">Uncharacterized protein</fullName>
    </submittedName>
</protein>
<proteinExistence type="predicted"/>
<accession>U4L9V3</accession>
<dbReference type="EMBL" id="HF935329">
    <property type="protein sequence ID" value="CCX06964.1"/>
    <property type="molecule type" value="Genomic_DNA"/>
</dbReference>
<dbReference type="AlphaFoldDB" id="U4L9V3"/>